<keyword evidence="2" id="KW-1185">Reference proteome</keyword>
<sequence length="85" mass="9638">MLRLYENNVPGKQSLIYQGVGQPRACKNVLTQGRIQQAHGFIFANGMKIVCAQLKHLLQLRYNVLSVTMDSNEEEMPCQDTAWSL</sequence>
<proteinExistence type="predicted"/>
<dbReference type="AlphaFoldDB" id="A0AAV3B6D0"/>
<gene>
    <name evidence="1" type="ORF">GDO54_001226</name>
</gene>
<protein>
    <submittedName>
        <fullName evidence="1">Uncharacterized protein</fullName>
    </submittedName>
</protein>
<reference evidence="1" key="1">
    <citation type="thesis" date="2020" institute="ProQuest LLC" country="789 East Eisenhower Parkway, Ann Arbor, MI, USA">
        <title>Comparative Genomics and Chromosome Evolution.</title>
        <authorList>
            <person name="Mudd A.B."/>
        </authorList>
    </citation>
    <scope>NUCLEOTIDE SEQUENCE</scope>
    <source>
        <strain evidence="1">1538</strain>
        <tissue evidence="1">Blood</tissue>
    </source>
</reference>
<organism evidence="1 2">
    <name type="scientific">Pyxicephalus adspersus</name>
    <name type="common">African bullfrog</name>
    <dbReference type="NCBI Taxonomy" id="30357"/>
    <lineage>
        <taxon>Eukaryota</taxon>
        <taxon>Metazoa</taxon>
        <taxon>Chordata</taxon>
        <taxon>Craniata</taxon>
        <taxon>Vertebrata</taxon>
        <taxon>Euteleostomi</taxon>
        <taxon>Amphibia</taxon>
        <taxon>Batrachia</taxon>
        <taxon>Anura</taxon>
        <taxon>Neobatrachia</taxon>
        <taxon>Ranoidea</taxon>
        <taxon>Pyxicephalidae</taxon>
        <taxon>Pyxicephalinae</taxon>
        <taxon>Pyxicephalus</taxon>
    </lineage>
</organism>
<evidence type="ECO:0000313" key="1">
    <source>
        <dbReference type="EMBL" id="DBA33560.1"/>
    </source>
</evidence>
<evidence type="ECO:0000313" key="2">
    <source>
        <dbReference type="Proteomes" id="UP001181693"/>
    </source>
</evidence>
<name>A0AAV3B6D0_PYXAD</name>
<dbReference type="Proteomes" id="UP001181693">
    <property type="component" value="Unassembled WGS sequence"/>
</dbReference>
<comment type="caution">
    <text evidence="1">The sequence shown here is derived from an EMBL/GenBank/DDBJ whole genome shotgun (WGS) entry which is preliminary data.</text>
</comment>
<accession>A0AAV3B6D0</accession>
<dbReference type="EMBL" id="DYDO01000001">
    <property type="protein sequence ID" value="DBA33560.1"/>
    <property type="molecule type" value="Genomic_DNA"/>
</dbReference>